<dbReference type="GO" id="GO:0043161">
    <property type="term" value="P:proteasome-mediated ubiquitin-dependent protein catabolic process"/>
    <property type="evidence" value="ECO:0007669"/>
    <property type="project" value="TreeGrafter"/>
</dbReference>
<dbReference type="PANTHER" id="PTHR10621:SF0">
    <property type="entry name" value="UV EXCISION REPAIR PROTEIN RAD23"/>
    <property type="match status" value="1"/>
</dbReference>
<dbReference type="InterPro" id="IPR000626">
    <property type="entry name" value="Ubiquitin-like_dom"/>
</dbReference>
<dbReference type="AlphaFoldDB" id="A0A9Q0LL91"/>
<dbReference type="GO" id="GO:0031593">
    <property type="term" value="F:polyubiquitin modification-dependent protein binding"/>
    <property type="evidence" value="ECO:0007669"/>
    <property type="project" value="TreeGrafter"/>
</dbReference>
<accession>A0A9Q0LL91</accession>
<comment type="caution">
    <text evidence="3">The sequence shown here is derived from an EMBL/GenBank/DDBJ whole genome shotgun (WGS) entry which is preliminary data.</text>
</comment>
<proteinExistence type="predicted"/>
<reference evidence="3" key="1">
    <citation type="submission" date="2022-10" db="EMBL/GenBank/DDBJ databases">
        <title>Novel sulphate-reducing endosymbionts in the free-living metamonad Anaeramoeba.</title>
        <authorList>
            <person name="Jerlstrom-Hultqvist J."/>
            <person name="Cepicka I."/>
            <person name="Gallot-Lavallee L."/>
            <person name="Salas-Leiva D."/>
            <person name="Curtis B.A."/>
            <person name="Zahonova K."/>
            <person name="Pipaliya S."/>
            <person name="Dacks J."/>
            <person name="Roger A.J."/>
        </authorList>
    </citation>
    <scope>NUCLEOTIDE SEQUENCE</scope>
    <source>
        <strain evidence="3">BMAN</strain>
    </source>
</reference>
<evidence type="ECO:0000313" key="4">
    <source>
        <dbReference type="Proteomes" id="UP001149090"/>
    </source>
</evidence>
<dbReference type="EMBL" id="JAPDFW010000074">
    <property type="protein sequence ID" value="KAJ5073463.1"/>
    <property type="molecule type" value="Genomic_DNA"/>
</dbReference>
<evidence type="ECO:0000259" key="2">
    <source>
        <dbReference type="PROSITE" id="PS50053"/>
    </source>
</evidence>
<dbReference type="GO" id="GO:0070628">
    <property type="term" value="F:proteasome binding"/>
    <property type="evidence" value="ECO:0007669"/>
    <property type="project" value="TreeGrafter"/>
</dbReference>
<feature type="region of interest" description="Disordered" evidence="1">
    <location>
        <begin position="75"/>
        <end position="132"/>
    </location>
</feature>
<name>A0A9Q0LL91_ANAIG</name>
<dbReference type="InterPro" id="IPR029071">
    <property type="entry name" value="Ubiquitin-like_domsf"/>
</dbReference>
<dbReference type="PROSITE" id="PS50053">
    <property type="entry name" value="UBIQUITIN_2"/>
    <property type="match status" value="1"/>
</dbReference>
<sequence length="132" mass="15460">MSIKITINTLTGEEIKVEMNENQKIKEIKQLISKEKEIPINEQKLMFDDVKLENNKTIKEYGIKNDSILNIFIVDPQSSEPETPIENETKNETKEKKDETNNKSNPQNQSKNNKNKNKNKKNKPKKKRCIIF</sequence>
<dbReference type="GO" id="GO:0005829">
    <property type="term" value="C:cytosol"/>
    <property type="evidence" value="ECO:0007669"/>
    <property type="project" value="TreeGrafter"/>
</dbReference>
<feature type="compositionally biased region" description="Low complexity" evidence="1">
    <location>
        <begin position="102"/>
        <end position="112"/>
    </location>
</feature>
<evidence type="ECO:0000256" key="1">
    <source>
        <dbReference type="SAM" id="MobiDB-lite"/>
    </source>
</evidence>
<dbReference type="SMART" id="SM00213">
    <property type="entry name" value="UBQ"/>
    <property type="match status" value="1"/>
</dbReference>
<dbReference type="OrthoDB" id="417450at2759"/>
<keyword evidence="4" id="KW-1185">Reference proteome</keyword>
<protein>
    <submittedName>
        <fullName evidence="3">Ubiquitin-like protein 4a</fullName>
    </submittedName>
</protein>
<dbReference type="SUPFAM" id="SSF54236">
    <property type="entry name" value="Ubiquitin-like"/>
    <property type="match status" value="1"/>
</dbReference>
<organism evidence="3 4">
    <name type="scientific">Anaeramoeba ignava</name>
    <name type="common">Anaerobic marine amoeba</name>
    <dbReference type="NCBI Taxonomy" id="1746090"/>
    <lineage>
        <taxon>Eukaryota</taxon>
        <taxon>Metamonada</taxon>
        <taxon>Anaeramoebidae</taxon>
        <taxon>Anaeramoeba</taxon>
    </lineage>
</organism>
<evidence type="ECO:0000313" key="3">
    <source>
        <dbReference type="EMBL" id="KAJ5073463.1"/>
    </source>
</evidence>
<dbReference type="Pfam" id="PF00240">
    <property type="entry name" value="ubiquitin"/>
    <property type="match status" value="1"/>
</dbReference>
<dbReference type="GO" id="GO:0005654">
    <property type="term" value="C:nucleoplasm"/>
    <property type="evidence" value="ECO:0007669"/>
    <property type="project" value="TreeGrafter"/>
</dbReference>
<dbReference type="GO" id="GO:0043130">
    <property type="term" value="F:ubiquitin binding"/>
    <property type="evidence" value="ECO:0007669"/>
    <property type="project" value="TreeGrafter"/>
</dbReference>
<dbReference type="OMA" id="QTRGIWH"/>
<dbReference type="CDD" id="cd17039">
    <property type="entry name" value="Ubl_ubiquitin_like"/>
    <property type="match status" value="1"/>
</dbReference>
<feature type="compositionally biased region" description="Basic and acidic residues" evidence="1">
    <location>
        <begin position="87"/>
        <end position="101"/>
    </location>
</feature>
<feature type="compositionally biased region" description="Basic residues" evidence="1">
    <location>
        <begin position="113"/>
        <end position="132"/>
    </location>
</feature>
<feature type="domain" description="Ubiquitin-like" evidence="2">
    <location>
        <begin position="3"/>
        <end position="78"/>
    </location>
</feature>
<gene>
    <name evidence="3" type="ORF">M0811_08580</name>
</gene>
<dbReference type="Proteomes" id="UP001149090">
    <property type="component" value="Unassembled WGS sequence"/>
</dbReference>
<dbReference type="Gene3D" id="3.10.20.90">
    <property type="entry name" value="Phosphatidylinositol 3-kinase Catalytic Subunit, Chain A, domain 1"/>
    <property type="match status" value="1"/>
</dbReference>
<dbReference type="PANTHER" id="PTHR10621">
    <property type="entry name" value="UV EXCISION REPAIR PROTEIN RAD23"/>
    <property type="match status" value="1"/>
</dbReference>